<evidence type="ECO:0000313" key="3">
    <source>
        <dbReference type="Proteomes" id="UP000256601"/>
    </source>
</evidence>
<name>A0A371BYN7_YARLL</name>
<keyword evidence="1" id="KW-1133">Transmembrane helix</keyword>
<feature type="transmembrane region" description="Helical" evidence="1">
    <location>
        <begin position="55"/>
        <end position="76"/>
    </location>
</feature>
<evidence type="ECO:0000256" key="1">
    <source>
        <dbReference type="SAM" id="Phobius"/>
    </source>
</evidence>
<sequence length="121" mass="14005">MESKTDYFKSSRQSTFYKLMNVLCHAVSAVVAGYLSLLCSSSPSFYDSDTSPGSWLQTALLLTYWLWFFAIGRLFWGPFFAVIRLSQQEQPFDEESAYRESIDHDSFDVDSMLEMDERCTE</sequence>
<dbReference type="EMBL" id="KZ859102">
    <property type="protein sequence ID" value="RDW23205.1"/>
    <property type="molecule type" value="Genomic_DNA"/>
</dbReference>
<accession>A0A371BYN7</accession>
<feature type="transmembrane region" description="Helical" evidence="1">
    <location>
        <begin position="16"/>
        <end position="35"/>
    </location>
</feature>
<organism evidence="2 3">
    <name type="scientific">Yarrowia lipolytica</name>
    <name type="common">Candida lipolytica</name>
    <dbReference type="NCBI Taxonomy" id="4952"/>
    <lineage>
        <taxon>Eukaryota</taxon>
        <taxon>Fungi</taxon>
        <taxon>Dikarya</taxon>
        <taxon>Ascomycota</taxon>
        <taxon>Saccharomycotina</taxon>
        <taxon>Dipodascomycetes</taxon>
        <taxon>Dipodascales</taxon>
        <taxon>Dipodascales incertae sedis</taxon>
        <taxon>Yarrowia</taxon>
    </lineage>
</organism>
<reference evidence="2 3" key="1">
    <citation type="submission" date="2018-07" db="EMBL/GenBank/DDBJ databases">
        <title>Draft Genome Assemblies for Five Robust Yarrowia lipolytica Strains Exhibiting High Lipid Production and Pentose Sugar Utilization and Sugar Alcohol Secretion from Undetoxified Lignocellulosic Biomass Hydrolysates.</title>
        <authorList>
            <consortium name="DOE Joint Genome Institute"/>
            <person name="Walker C."/>
            <person name="Ryu S."/>
            <person name="Na H."/>
            <person name="Zane M."/>
            <person name="LaButti K."/>
            <person name="Lipzen A."/>
            <person name="Haridas S."/>
            <person name="Barry K."/>
            <person name="Grigoriev I.V."/>
            <person name="Quarterman J."/>
            <person name="Slininger P."/>
            <person name="Dien B."/>
            <person name="Trinh C.T."/>
        </authorList>
    </citation>
    <scope>NUCLEOTIDE SEQUENCE [LARGE SCALE GENOMIC DNA]</scope>
    <source>
        <strain evidence="2 3">YB392</strain>
    </source>
</reference>
<proteinExistence type="predicted"/>
<keyword evidence="1" id="KW-0472">Membrane</keyword>
<evidence type="ECO:0000313" key="2">
    <source>
        <dbReference type="EMBL" id="RDW23205.1"/>
    </source>
</evidence>
<gene>
    <name evidence="2" type="ORF">B0I71DRAFT_168962</name>
</gene>
<dbReference type="Proteomes" id="UP000256601">
    <property type="component" value="Unassembled WGS sequence"/>
</dbReference>
<protein>
    <submittedName>
        <fullName evidence="2">Uncharacterized protein</fullName>
    </submittedName>
</protein>
<dbReference type="AlphaFoldDB" id="A0A371BYN7"/>
<keyword evidence="1" id="KW-0812">Transmembrane</keyword>